<organism evidence="6 7">
    <name type="scientific">Candidatus Nitrosarchaeum limnium BG20</name>
    <dbReference type="NCBI Taxonomy" id="859192"/>
    <lineage>
        <taxon>Archaea</taxon>
        <taxon>Nitrososphaerota</taxon>
        <taxon>Nitrososphaeria</taxon>
        <taxon>Nitrosopumilales</taxon>
        <taxon>Nitrosopumilaceae</taxon>
        <taxon>Nitrosarchaeum</taxon>
    </lineage>
</organism>
<dbReference type="Pfam" id="PF10343">
    <property type="entry name" value="Q_salvage"/>
    <property type="match status" value="1"/>
</dbReference>
<sequence length="258" mass="30257">KYWSKHNQRLVYCAGKKDGIQSRGAMYMWRCLLTCYNKKTFDILDTKKLSKITLEEFRTIFQDDSGNDVLPELEKRHKNWLDLATKLNDLFEGKTLNIIKSCNNSLIKFTNSFRQFKAFDDPLSKMIMVNAIMHQGRGLIKFEQPIIPGMDYQLLKQLLRQGVIVAPADIEEKIKNYELLDNNEAMELRKAGLFALHEIMNQTSIPGDYIDNMIWGNRTKCEDEEPICMISKEEECPFHKFCSKKTELMIPLEDTRYY</sequence>
<keyword evidence="1" id="KW-0378">Hydrolase</keyword>
<dbReference type="RefSeq" id="WP_010190000.1">
    <property type="nucleotide sequence ID" value="NZ_AHJG01000042.1"/>
</dbReference>
<evidence type="ECO:0000256" key="4">
    <source>
        <dbReference type="ARBA" id="ARBA00035393"/>
    </source>
</evidence>
<dbReference type="PANTHER" id="PTHR21314">
    <property type="entry name" value="QUEUOSINE 5'-PHOSPHATE N-GLYCOSYLASE_HYDROLASE-RELATED"/>
    <property type="match status" value="1"/>
</dbReference>
<evidence type="ECO:0000256" key="5">
    <source>
        <dbReference type="ARBA" id="ARBA00048204"/>
    </source>
</evidence>
<evidence type="ECO:0000256" key="1">
    <source>
        <dbReference type="ARBA" id="ARBA00022801"/>
    </source>
</evidence>
<dbReference type="InterPro" id="IPR019438">
    <property type="entry name" value="Q_salvage"/>
</dbReference>
<dbReference type="OrthoDB" id="376434at2157"/>
<dbReference type="AlphaFoldDB" id="S2E713"/>
<evidence type="ECO:0000313" key="6">
    <source>
        <dbReference type="EMBL" id="EPA06518.1"/>
    </source>
</evidence>
<keyword evidence="7" id="KW-1185">Reference proteome</keyword>
<dbReference type="Proteomes" id="UP000014065">
    <property type="component" value="Unassembled WGS sequence"/>
</dbReference>
<comment type="similarity">
    <text evidence="2">Belongs to the QNG1 protein family.</text>
</comment>
<protein>
    <recommendedName>
        <fullName evidence="3">Queuosine 5'-phosphate N-glycosylase/hydrolase</fullName>
    </recommendedName>
    <alternativeName>
        <fullName evidence="4">Queuosine-nucleotide N-glycosylase/hydrolase</fullName>
    </alternativeName>
</protein>
<gene>
    <name evidence="6" type="ORF">BG20_I1685</name>
</gene>
<dbReference type="GO" id="GO:0006400">
    <property type="term" value="P:tRNA modification"/>
    <property type="evidence" value="ECO:0007669"/>
    <property type="project" value="TreeGrafter"/>
</dbReference>
<reference evidence="6 7" key="1">
    <citation type="journal article" date="2012" name="J. Bacteriol.">
        <title>Genome Sequence of "Candidatus Nitrosoarchaeum limnia" BG20, a Low-Salinity Ammonia-Oxidizing Archaeon from the San Francisco Bay Estuary.</title>
        <authorList>
            <person name="Mosier A.C."/>
            <person name="Allen E.E."/>
            <person name="Kim M."/>
            <person name="Ferriera S."/>
            <person name="Francis C.A."/>
        </authorList>
    </citation>
    <scope>NUCLEOTIDE SEQUENCE [LARGE SCALE GENOMIC DNA]</scope>
    <source>
        <strain evidence="6 7">BG20</strain>
    </source>
</reference>
<accession>S2E713</accession>
<feature type="non-terminal residue" evidence="6">
    <location>
        <position position="1"/>
    </location>
</feature>
<dbReference type="GO" id="GO:0016787">
    <property type="term" value="F:hydrolase activity"/>
    <property type="evidence" value="ECO:0007669"/>
    <property type="project" value="UniProtKB-KW"/>
</dbReference>
<evidence type="ECO:0000313" key="7">
    <source>
        <dbReference type="Proteomes" id="UP000014065"/>
    </source>
</evidence>
<evidence type="ECO:0000256" key="2">
    <source>
        <dbReference type="ARBA" id="ARBA00035119"/>
    </source>
</evidence>
<name>S2E713_9ARCH</name>
<comment type="caution">
    <text evidence="6">The sequence shown here is derived from an EMBL/GenBank/DDBJ whole genome shotgun (WGS) entry which is preliminary data.</text>
</comment>
<comment type="catalytic activity">
    <reaction evidence="5">
        <text>queuosine 5'-phosphate + H2O = queuine + D-ribose 5-phosphate</text>
        <dbReference type="Rhea" id="RHEA:75387"/>
        <dbReference type="ChEBI" id="CHEBI:15377"/>
        <dbReference type="ChEBI" id="CHEBI:17433"/>
        <dbReference type="ChEBI" id="CHEBI:78346"/>
        <dbReference type="ChEBI" id="CHEBI:194371"/>
    </reaction>
    <physiologicalReaction direction="left-to-right" evidence="5">
        <dbReference type="Rhea" id="RHEA:75388"/>
    </physiologicalReaction>
</comment>
<dbReference type="PANTHER" id="PTHR21314:SF0">
    <property type="entry name" value="QUEUOSINE 5'-PHOSPHATE N-GLYCOSYLASE_HYDROLASE"/>
    <property type="match status" value="1"/>
</dbReference>
<proteinExistence type="inferred from homology"/>
<evidence type="ECO:0000256" key="3">
    <source>
        <dbReference type="ARBA" id="ARBA00035306"/>
    </source>
</evidence>
<dbReference type="EMBL" id="AHJG01000042">
    <property type="protein sequence ID" value="EPA06518.1"/>
    <property type="molecule type" value="Genomic_DNA"/>
</dbReference>